<feature type="signal peptide" evidence="1">
    <location>
        <begin position="1"/>
        <end position="27"/>
    </location>
</feature>
<dbReference type="InterPro" id="IPR018910">
    <property type="entry name" value="LpqB_C"/>
</dbReference>
<dbReference type="InterPro" id="IPR019606">
    <property type="entry name" value="GerMN"/>
</dbReference>
<reference evidence="5" key="1">
    <citation type="submission" date="2021-03" db="EMBL/GenBank/DDBJ databases">
        <title>Actinotalea soli sp. nov., isolated from soil.</title>
        <authorList>
            <person name="Ping W."/>
            <person name="Zhang J."/>
        </authorList>
    </citation>
    <scope>NUCLEOTIDE SEQUENCE</scope>
    <source>
        <strain evidence="5">BY-33</strain>
    </source>
</reference>
<evidence type="ECO:0000259" key="4">
    <source>
        <dbReference type="Pfam" id="PF25976"/>
    </source>
</evidence>
<evidence type="ECO:0000259" key="2">
    <source>
        <dbReference type="Pfam" id="PF10646"/>
    </source>
</evidence>
<dbReference type="SUPFAM" id="SSF69304">
    <property type="entry name" value="Tricorn protease N-terminal domain"/>
    <property type="match status" value="1"/>
</dbReference>
<name>A0A939RUR7_9CELL</name>
<proteinExistence type="predicted"/>
<evidence type="ECO:0000313" key="5">
    <source>
        <dbReference type="EMBL" id="MBO1750908.1"/>
    </source>
</evidence>
<dbReference type="Proteomes" id="UP000664209">
    <property type="component" value="Unassembled WGS sequence"/>
</dbReference>
<feature type="domain" description="Lipoprotein LpqB C-terminal" evidence="3">
    <location>
        <begin position="316"/>
        <end position="564"/>
    </location>
</feature>
<evidence type="ECO:0000259" key="3">
    <source>
        <dbReference type="Pfam" id="PF10647"/>
    </source>
</evidence>
<dbReference type="RefSeq" id="WP_208054517.1">
    <property type="nucleotide sequence ID" value="NZ_JAGEMK010000001.1"/>
</dbReference>
<dbReference type="Pfam" id="PF25976">
    <property type="entry name" value="LpqB_N"/>
    <property type="match status" value="1"/>
</dbReference>
<feature type="domain" description="GerMN" evidence="2">
    <location>
        <begin position="184"/>
        <end position="289"/>
    </location>
</feature>
<evidence type="ECO:0000313" key="6">
    <source>
        <dbReference type="Proteomes" id="UP000664209"/>
    </source>
</evidence>
<feature type="domain" description="Lipoprotein LpqB N-terminal" evidence="4">
    <location>
        <begin position="55"/>
        <end position="176"/>
    </location>
</feature>
<dbReference type="EMBL" id="JAGEMK010000001">
    <property type="protein sequence ID" value="MBO1750908.1"/>
    <property type="molecule type" value="Genomic_DNA"/>
</dbReference>
<comment type="caution">
    <text evidence="5">The sequence shown here is derived from an EMBL/GenBank/DDBJ whole genome shotgun (WGS) entry which is preliminary data.</text>
</comment>
<accession>A0A939RUR7</accession>
<organism evidence="5 6">
    <name type="scientific">Actinotalea soli</name>
    <dbReference type="NCBI Taxonomy" id="2819234"/>
    <lineage>
        <taxon>Bacteria</taxon>
        <taxon>Bacillati</taxon>
        <taxon>Actinomycetota</taxon>
        <taxon>Actinomycetes</taxon>
        <taxon>Micrococcales</taxon>
        <taxon>Cellulomonadaceae</taxon>
        <taxon>Actinotalea</taxon>
    </lineage>
</organism>
<dbReference type="InterPro" id="IPR059026">
    <property type="entry name" value="LpqB_N"/>
</dbReference>
<dbReference type="Pfam" id="PF10646">
    <property type="entry name" value="Germane"/>
    <property type="match status" value="1"/>
</dbReference>
<dbReference type="PROSITE" id="PS51257">
    <property type="entry name" value="PROKAR_LIPOPROTEIN"/>
    <property type="match status" value="1"/>
</dbReference>
<dbReference type="AlphaFoldDB" id="A0A939RUR7"/>
<evidence type="ECO:0000256" key="1">
    <source>
        <dbReference type="SAM" id="SignalP"/>
    </source>
</evidence>
<gene>
    <name evidence="5" type="ORF">J4G33_03740</name>
</gene>
<protein>
    <submittedName>
        <fullName evidence="5">GerMN domain-containing protein</fullName>
    </submittedName>
</protein>
<feature type="chain" id="PRO_5039015830" evidence="1">
    <location>
        <begin position="28"/>
        <end position="565"/>
    </location>
</feature>
<keyword evidence="1" id="KW-0732">Signal</keyword>
<keyword evidence="6" id="KW-1185">Reference proteome</keyword>
<dbReference type="Pfam" id="PF10647">
    <property type="entry name" value="Gmad1"/>
    <property type="match status" value="1"/>
</dbReference>
<sequence length="565" mass="59273">MMRRSLRRSLRCATAVVAAVAVVASCAVIPTSGPIGTGEVELTEPASAIPLADDPEPDAEPEAIVRGFLDAGAAGLYDEFTVARKFLTGPASARWSPRSRVLVYSDDGGGIQTELRGDDSVMVTVPVEATVDASGSYVEAVPGSREELVFDLVRDAGGQWRISRLDDGVLMLPAVFGAVYRRTPLYFATPDQSQLVPDVRWFPTRSTATYAVSELLAGPAPWLRDAVVSGAPEDAALSTAAVAVTDGVASVDLRADTRVADADRDLLQSQLETTLGRVPATEVVVTVAGLAWEHESLPALDRDVAPERGPYVLSEGRLAVVERGEVVPLEDAPALTGLDANSPAVSLDDSVRVVLDGDDRLMLLPTDGSAPVELLEGEELLPPSVDRFGWVWTGEQESTASLTAVAPTGEDVVVGAEWLEGREVRSIRVSRDGVRIAVVSVGGGERGTTVDVASVVRDEDGTPRLVGERTPVGAVLTDAWEVAWVDEATVAVLGTSASAVDPTVHTVPLGGPTTTLSLVDETVGIASGRGDRALYVAVADGALYSRQNVSWVRVATDVSDPVFPG</sequence>